<gene>
    <name evidence="1" type="ORF">NDU88_002231</name>
</gene>
<reference evidence="1" key="1">
    <citation type="journal article" date="2022" name="bioRxiv">
        <title>Sequencing and chromosome-scale assembly of the giantPleurodeles waltlgenome.</title>
        <authorList>
            <person name="Brown T."/>
            <person name="Elewa A."/>
            <person name="Iarovenko S."/>
            <person name="Subramanian E."/>
            <person name="Araus A.J."/>
            <person name="Petzold A."/>
            <person name="Susuki M."/>
            <person name="Suzuki K.-i.T."/>
            <person name="Hayashi T."/>
            <person name="Toyoda A."/>
            <person name="Oliveira C."/>
            <person name="Osipova E."/>
            <person name="Leigh N.D."/>
            <person name="Simon A."/>
            <person name="Yun M.H."/>
        </authorList>
    </citation>
    <scope>NUCLEOTIDE SEQUENCE</scope>
    <source>
        <strain evidence="1">20211129_DDA</strain>
        <tissue evidence="1">Liver</tissue>
    </source>
</reference>
<keyword evidence="2" id="KW-1185">Reference proteome</keyword>
<evidence type="ECO:0000313" key="1">
    <source>
        <dbReference type="EMBL" id="KAJ1089078.1"/>
    </source>
</evidence>
<evidence type="ECO:0000313" key="2">
    <source>
        <dbReference type="Proteomes" id="UP001066276"/>
    </source>
</evidence>
<sequence length="73" mass="7805">MVSRAASCYNNAPALARHKPLHGLLPGALGAALPAQSTSRWASRSREAAARHVIMGRFPTRASNRVAGLFPRQ</sequence>
<proteinExistence type="predicted"/>
<organism evidence="1 2">
    <name type="scientific">Pleurodeles waltl</name>
    <name type="common">Iberian ribbed newt</name>
    <dbReference type="NCBI Taxonomy" id="8319"/>
    <lineage>
        <taxon>Eukaryota</taxon>
        <taxon>Metazoa</taxon>
        <taxon>Chordata</taxon>
        <taxon>Craniata</taxon>
        <taxon>Vertebrata</taxon>
        <taxon>Euteleostomi</taxon>
        <taxon>Amphibia</taxon>
        <taxon>Batrachia</taxon>
        <taxon>Caudata</taxon>
        <taxon>Salamandroidea</taxon>
        <taxon>Salamandridae</taxon>
        <taxon>Pleurodelinae</taxon>
        <taxon>Pleurodeles</taxon>
    </lineage>
</organism>
<accession>A0AAV7LD82</accession>
<comment type="caution">
    <text evidence="1">The sequence shown here is derived from an EMBL/GenBank/DDBJ whole genome shotgun (WGS) entry which is preliminary data.</text>
</comment>
<name>A0AAV7LD82_PLEWA</name>
<protein>
    <submittedName>
        <fullName evidence="1">Uncharacterized protein</fullName>
    </submittedName>
</protein>
<dbReference type="EMBL" id="JANPWB010000015">
    <property type="protein sequence ID" value="KAJ1089078.1"/>
    <property type="molecule type" value="Genomic_DNA"/>
</dbReference>
<dbReference type="Proteomes" id="UP001066276">
    <property type="component" value="Chromosome 11"/>
</dbReference>
<dbReference type="AlphaFoldDB" id="A0AAV7LD82"/>